<accession>A0ABP6NS76</accession>
<dbReference type="Gene3D" id="3.40.50.1820">
    <property type="entry name" value="alpha/beta hydrolase"/>
    <property type="match status" value="1"/>
</dbReference>
<protein>
    <submittedName>
        <fullName evidence="2">Alpha/beta hydrolase</fullName>
    </submittedName>
</protein>
<reference evidence="3" key="1">
    <citation type="journal article" date="2019" name="Int. J. Syst. Evol. Microbiol.">
        <title>The Global Catalogue of Microorganisms (GCM) 10K type strain sequencing project: providing services to taxonomists for standard genome sequencing and annotation.</title>
        <authorList>
            <consortium name="The Broad Institute Genomics Platform"/>
            <consortium name="The Broad Institute Genome Sequencing Center for Infectious Disease"/>
            <person name="Wu L."/>
            <person name="Ma J."/>
        </authorList>
    </citation>
    <scope>NUCLEOTIDE SEQUENCE [LARGE SCALE GENOMIC DNA]</scope>
    <source>
        <strain evidence="3">JCM 9373</strain>
    </source>
</reference>
<dbReference type="RefSeq" id="WP_344863546.1">
    <property type="nucleotide sequence ID" value="NZ_BAAAUT010000045.1"/>
</dbReference>
<keyword evidence="2" id="KW-0378">Hydrolase</keyword>
<dbReference type="GO" id="GO:0016787">
    <property type="term" value="F:hydrolase activity"/>
    <property type="evidence" value="ECO:0007669"/>
    <property type="project" value="UniProtKB-KW"/>
</dbReference>
<proteinExistence type="predicted"/>
<dbReference type="Proteomes" id="UP001500320">
    <property type="component" value="Unassembled WGS sequence"/>
</dbReference>
<evidence type="ECO:0000313" key="3">
    <source>
        <dbReference type="Proteomes" id="UP001500320"/>
    </source>
</evidence>
<dbReference type="PANTHER" id="PTHR43433:SF5">
    <property type="entry name" value="AB HYDROLASE-1 DOMAIN-CONTAINING PROTEIN"/>
    <property type="match status" value="1"/>
</dbReference>
<evidence type="ECO:0000259" key="1">
    <source>
        <dbReference type="Pfam" id="PF00561"/>
    </source>
</evidence>
<feature type="domain" description="AB hydrolase-1" evidence="1">
    <location>
        <begin position="43"/>
        <end position="162"/>
    </location>
</feature>
<dbReference type="PANTHER" id="PTHR43433">
    <property type="entry name" value="HYDROLASE, ALPHA/BETA FOLD FAMILY PROTEIN"/>
    <property type="match status" value="1"/>
</dbReference>
<dbReference type="EMBL" id="BAAAUT010000045">
    <property type="protein sequence ID" value="GAA3153061.1"/>
    <property type="molecule type" value="Genomic_DNA"/>
</dbReference>
<keyword evidence="3" id="KW-1185">Reference proteome</keyword>
<organism evidence="2 3">
    <name type="scientific">Planomonospora alba</name>
    <dbReference type="NCBI Taxonomy" id="161354"/>
    <lineage>
        <taxon>Bacteria</taxon>
        <taxon>Bacillati</taxon>
        <taxon>Actinomycetota</taxon>
        <taxon>Actinomycetes</taxon>
        <taxon>Streptosporangiales</taxon>
        <taxon>Streptosporangiaceae</taxon>
        <taxon>Planomonospora</taxon>
    </lineage>
</organism>
<dbReference type="SUPFAM" id="SSF53474">
    <property type="entry name" value="alpha/beta-Hydrolases"/>
    <property type="match status" value="1"/>
</dbReference>
<dbReference type="InterPro" id="IPR000073">
    <property type="entry name" value="AB_hydrolase_1"/>
</dbReference>
<sequence>MTEPRTRTLEVPGAVLRYDVREADEADAPVLLMIGSPMDAGGFTTLAGYFRDRTVATYDPRGVGRSERTDGGGELTPEQHADDLHRLITALGGGPVDVFASSGGAVNALVLVARHPEQVRTLVAHEPPAAQVLPDRERALAAVADIRRTYERDGFGAAMAKFIAVTGLRGEIPADFADRPFPGPADLGLPVEDDGSRDDPMFAQNLMTCTHHEHDFDALRAAPTRIAVGVGAESEGEMAHRAGVAVAARLGSEPVVFPSHHAGFLGGEFGMKGDPEAFAATLRRVLAGEDPVR</sequence>
<dbReference type="InterPro" id="IPR029058">
    <property type="entry name" value="AB_hydrolase_fold"/>
</dbReference>
<gene>
    <name evidence="2" type="ORF">GCM10010466_50080</name>
</gene>
<evidence type="ECO:0000313" key="2">
    <source>
        <dbReference type="EMBL" id="GAA3153061.1"/>
    </source>
</evidence>
<dbReference type="InterPro" id="IPR050471">
    <property type="entry name" value="AB_hydrolase"/>
</dbReference>
<dbReference type="Pfam" id="PF00561">
    <property type="entry name" value="Abhydrolase_1"/>
    <property type="match status" value="1"/>
</dbReference>
<name>A0ABP6NS76_9ACTN</name>
<comment type="caution">
    <text evidence="2">The sequence shown here is derived from an EMBL/GenBank/DDBJ whole genome shotgun (WGS) entry which is preliminary data.</text>
</comment>